<comment type="caution">
    <text evidence="3">The sequence shown here is derived from an EMBL/GenBank/DDBJ whole genome shotgun (WGS) entry which is preliminary data.</text>
</comment>
<evidence type="ECO:0000313" key="4">
    <source>
        <dbReference type="Proteomes" id="UP000093501"/>
    </source>
</evidence>
<accession>A0A1C0ARF5</accession>
<dbReference type="AlphaFoldDB" id="A0A1C0ARF5"/>
<evidence type="ECO:0000313" key="3">
    <source>
        <dbReference type="EMBL" id="OCL37004.1"/>
    </source>
</evidence>
<keyword evidence="4" id="KW-1185">Reference proteome</keyword>
<evidence type="ECO:0000256" key="1">
    <source>
        <dbReference type="SAM" id="MobiDB-lite"/>
    </source>
</evidence>
<feature type="chain" id="PRO_5044292312" evidence="2">
    <location>
        <begin position="21"/>
        <end position="199"/>
    </location>
</feature>
<gene>
    <name evidence="3" type="ORF">BCR15_12115</name>
</gene>
<feature type="compositionally biased region" description="Low complexity" evidence="1">
    <location>
        <begin position="38"/>
        <end position="61"/>
    </location>
</feature>
<proteinExistence type="predicted"/>
<sequence>MMAGAALAAVALLAACGAAVDDPAPLPTPSGSAASAVAPTSLPPLETSPAPEETAAEPEPSLELAPTATLSPVAKPTPQGGPWTAVTAAMSTKADVEAAAGLPASFQEFLGVRIGYADETGCVTTHVSVSAVHPDGFVVGDESTTCGDSRTVWGITEGRWHYIVAFQDAMPCRDLTQNDIPPGVPGLRCLDDVGAARDY</sequence>
<reference evidence="4" key="1">
    <citation type="submission" date="2016-07" db="EMBL/GenBank/DDBJ databases">
        <authorList>
            <person name="Florea S."/>
            <person name="Webb J.S."/>
            <person name="Jaromczyk J."/>
            <person name="Schardl C.L."/>
        </authorList>
    </citation>
    <scope>NUCLEOTIDE SEQUENCE [LARGE SCALE GENOMIC DNA]</scope>
    <source>
        <strain evidence="4">IPBSL-7</strain>
    </source>
</reference>
<feature type="region of interest" description="Disordered" evidence="1">
    <location>
        <begin position="22"/>
        <end position="61"/>
    </location>
</feature>
<name>A0A1C0ARF5_9ACTN</name>
<organism evidence="3 4">
    <name type="scientific">Tessaracoccus lapidicaptus</name>
    <dbReference type="NCBI Taxonomy" id="1427523"/>
    <lineage>
        <taxon>Bacteria</taxon>
        <taxon>Bacillati</taxon>
        <taxon>Actinomycetota</taxon>
        <taxon>Actinomycetes</taxon>
        <taxon>Propionibacteriales</taxon>
        <taxon>Propionibacteriaceae</taxon>
        <taxon>Tessaracoccus</taxon>
    </lineage>
</organism>
<keyword evidence="2" id="KW-0732">Signal</keyword>
<dbReference type="Proteomes" id="UP000093501">
    <property type="component" value="Unassembled WGS sequence"/>
</dbReference>
<dbReference type="EMBL" id="MBQD01000003">
    <property type="protein sequence ID" value="OCL37004.1"/>
    <property type="molecule type" value="Genomic_DNA"/>
</dbReference>
<protein>
    <submittedName>
        <fullName evidence="3">Uncharacterized protein</fullName>
    </submittedName>
</protein>
<evidence type="ECO:0000256" key="2">
    <source>
        <dbReference type="SAM" id="SignalP"/>
    </source>
</evidence>
<feature type="signal peptide" evidence="2">
    <location>
        <begin position="1"/>
        <end position="20"/>
    </location>
</feature>